<dbReference type="PANTHER" id="PTHR30154">
    <property type="entry name" value="LEUCINE-RESPONSIVE REGULATORY PROTEIN"/>
    <property type="match status" value="1"/>
</dbReference>
<evidence type="ECO:0000256" key="2">
    <source>
        <dbReference type="ARBA" id="ARBA00023125"/>
    </source>
</evidence>
<dbReference type="Pfam" id="PF01037">
    <property type="entry name" value="AsnC_trans_reg"/>
    <property type="match status" value="1"/>
</dbReference>
<comment type="caution">
    <text evidence="5">The sequence shown here is derived from an EMBL/GenBank/DDBJ whole genome shotgun (WGS) entry which is preliminary data.</text>
</comment>
<protein>
    <submittedName>
        <fullName evidence="5">ArsR family transcriptional regulator</fullName>
    </submittedName>
</protein>
<evidence type="ECO:0000259" key="4">
    <source>
        <dbReference type="PROSITE" id="PS50956"/>
    </source>
</evidence>
<dbReference type="PROSITE" id="PS00519">
    <property type="entry name" value="HTH_ASNC_1"/>
    <property type="match status" value="1"/>
</dbReference>
<dbReference type="SMART" id="SM00344">
    <property type="entry name" value="HTH_ASNC"/>
    <property type="match status" value="1"/>
</dbReference>
<keyword evidence="2" id="KW-0238">DNA-binding</keyword>
<proteinExistence type="predicted"/>
<keyword evidence="3" id="KW-0804">Transcription</keyword>
<accession>A0ABQ3CRN2</accession>
<evidence type="ECO:0000256" key="3">
    <source>
        <dbReference type="ARBA" id="ARBA00023163"/>
    </source>
</evidence>
<evidence type="ECO:0000256" key="1">
    <source>
        <dbReference type="ARBA" id="ARBA00023015"/>
    </source>
</evidence>
<dbReference type="InterPro" id="IPR011991">
    <property type="entry name" value="ArsR-like_HTH"/>
</dbReference>
<dbReference type="InterPro" id="IPR036390">
    <property type="entry name" value="WH_DNA-bd_sf"/>
</dbReference>
<dbReference type="Gene3D" id="3.30.70.920">
    <property type="match status" value="1"/>
</dbReference>
<dbReference type="InterPro" id="IPR019887">
    <property type="entry name" value="Tscrpt_reg_AsnC/Lrp_C"/>
</dbReference>
<dbReference type="InterPro" id="IPR019885">
    <property type="entry name" value="Tscrpt_reg_HTH_AsnC-type_CS"/>
</dbReference>
<dbReference type="PRINTS" id="PR00033">
    <property type="entry name" value="HTHASNC"/>
</dbReference>
<keyword evidence="1" id="KW-0805">Transcription regulation</keyword>
<dbReference type="InterPro" id="IPR019888">
    <property type="entry name" value="Tscrpt_reg_AsnC-like"/>
</dbReference>
<dbReference type="PANTHER" id="PTHR30154:SF17">
    <property type="entry name" value="DNA-BINDING TRANSCRIPTIONAL ACTIVATOR DECR"/>
    <property type="match status" value="1"/>
</dbReference>
<keyword evidence="6" id="KW-1185">Reference proteome</keyword>
<dbReference type="InterPro" id="IPR036388">
    <property type="entry name" value="WH-like_DNA-bd_sf"/>
</dbReference>
<evidence type="ECO:0000313" key="6">
    <source>
        <dbReference type="Proteomes" id="UP000634455"/>
    </source>
</evidence>
<dbReference type="SUPFAM" id="SSF46785">
    <property type="entry name" value="Winged helix' DNA-binding domain"/>
    <property type="match status" value="1"/>
</dbReference>
<dbReference type="InterPro" id="IPR011008">
    <property type="entry name" value="Dimeric_a/b-barrel"/>
</dbReference>
<gene>
    <name evidence="5" type="ORF">GCM10008927_01360</name>
</gene>
<dbReference type="Proteomes" id="UP000634455">
    <property type="component" value="Unassembled WGS sequence"/>
</dbReference>
<reference evidence="6" key="1">
    <citation type="journal article" date="2019" name="Int. J. Syst. Evol. Microbiol.">
        <title>The Global Catalogue of Microorganisms (GCM) 10K type strain sequencing project: providing services to taxonomists for standard genome sequencing and annotation.</title>
        <authorList>
            <consortium name="The Broad Institute Genomics Platform"/>
            <consortium name="The Broad Institute Genome Sequencing Center for Infectious Disease"/>
            <person name="Wu L."/>
            <person name="Ma J."/>
        </authorList>
    </citation>
    <scope>NUCLEOTIDE SEQUENCE [LARGE SCALE GENOMIC DNA]</scope>
    <source>
        <strain evidence="6">KCTC 32465</strain>
    </source>
</reference>
<name>A0ABQ3CRN2_9RHOB</name>
<sequence>MDAPVEFPTEYSALRKTYPKVYEKYSLDGILSHDIINVMEIDTLDRKILAQLQRDAGQSLDDLGATVGLSRNACWRRIKTLETAGVIKQRVAILDAASVDLGLSVFISVRTNRHEPDWLAEFARATREMPEILGAYRMSGDLDYLIRAQVRDMAGYDRFYQRLIKRVNLADVSASFVMEQLKETTALPV</sequence>
<evidence type="ECO:0000313" key="5">
    <source>
        <dbReference type="EMBL" id="GHA40858.1"/>
    </source>
</evidence>
<dbReference type="PROSITE" id="PS50956">
    <property type="entry name" value="HTH_ASNC_2"/>
    <property type="match status" value="1"/>
</dbReference>
<dbReference type="SUPFAM" id="SSF54909">
    <property type="entry name" value="Dimeric alpha+beta barrel"/>
    <property type="match status" value="1"/>
</dbReference>
<dbReference type="Gene3D" id="1.10.10.10">
    <property type="entry name" value="Winged helix-like DNA-binding domain superfamily/Winged helix DNA-binding domain"/>
    <property type="match status" value="1"/>
</dbReference>
<dbReference type="Pfam" id="PF13412">
    <property type="entry name" value="HTH_24"/>
    <property type="match status" value="1"/>
</dbReference>
<organism evidence="5 6">
    <name type="scientific">Paramylibacter ulvae</name>
    <dbReference type="NCBI Taxonomy" id="1651968"/>
    <lineage>
        <taxon>Bacteria</taxon>
        <taxon>Pseudomonadati</taxon>
        <taxon>Pseudomonadota</taxon>
        <taxon>Alphaproteobacteria</taxon>
        <taxon>Rhodobacterales</taxon>
        <taxon>Paracoccaceae</taxon>
        <taxon>Paramylibacter</taxon>
    </lineage>
</organism>
<dbReference type="InterPro" id="IPR000485">
    <property type="entry name" value="AsnC-type_HTH_dom"/>
</dbReference>
<dbReference type="CDD" id="cd00090">
    <property type="entry name" value="HTH_ARSR"/>
    <property type="match status" value="1"/>
</dbReference>
<dbReference type="EMBL" id="BMZF01000001">
    <property type="protein sequence ID" value="GHA40858.1"/>
    <property type="molecule type" value="Genomic_DNA"/>
</dbReference>
<feature type="domain" description="HTH asnC-type" evidence="4">
    <location>
        <begin position="41"/>
        <end position="104"/>
    </location>
</feature>